<dbReference type="Proteomes" id="UP000812077">
    <property type="component" value="Unassembled WGS sequence"/>
</dbReference>
<comment type="caution">
    <text evidence="1">The sequence shown here is derived from an EMBL/GenBank/DDBJ whole genome shotgun (WGS) entry which is preliminary data.</text>
</comment>
<proteinExistence type="predicted"/>
<dbReference type="EMBL" id="JAHXCP010000009">
    <property type="protein sequence ID" value="MBW4754817.1"/>
    <property type="molecule type" value="Genomic_DNA"/>
</dbReference>
<dbReference type="RefSeq" id="WP_219433427.1">
    <property type="nucleotide sequence ID" value="NZ_JAHXCP010000009.1"/>
</dbReference>
<evidence type="ECO:0000313" key="1">
    <source>
        <dbReference type="EMBL" id="MBW4754817.1"/>
    </source>
</evidence>
<sequence>MKEKWIETSVKYDKTMEDGSMKSVTEKYLVSALSFTEAETNITEEMKHYISGDFSVDAVRTARYAEVFASKDSEADYWYKVQVAVIDLDEKTGKEKRHSLKFLVQAKTVRGALQLVDEEFGKTLMEYEVEAVALTKIFDIFGLKENKGGE</sequence>
<reference evidence="1 2" key="1">
    <citation type="submission" date="2021-07" db="EMBL/GenBank/DDBJ databases">
        <title>Genomic diversity and antimicrobial resistance of Prevotella spp. isolated from chronic lung disease airways.</title>
        <authorList>
            <person name="Webb K.A."/>
            <person name="Olagoke O.S."/>
            <person name="Baird T."/>
            <person name="Neill J."/>
            <person name="Pham A."/>
            <person name="Wells T.J."/>
            <person name="Ramsay K.A."/>
            <person name="Bell S.C."/>
            <person name="Sarovich D.S."/>
            <person name="Price E.P."/>
        </authorList>
    </citation>
    <scope>NUCLEOTIDE SEQUENCE [LARGE SCALE GENOMIC DNA]</scope>
    <source>
        <strain evidence="1 2">SCHI0027.S.6</strain>
    </source>
</reference>
<dbReference type="Pfam" id="PF14902">
    <property type="entry name" value="DUF4494"/>
    <property type="match status" value="1"/>
</dbReference>
<dbReference type="InterPro" id="IPR027848">
    <property type="entry name" value="DUF4494"/>
</dbReference>
<name>A0ABS6Y5Q0_9BACT</name>
<accession>A0ABS6Y5Q0</accession>
<protein>
    <submittedName>
        <fullName evidence="1">DUF4494 domain-containing protein</fullName>
    </submittedName>
</protein>
<keyword evidence="2" id="KW-1185">Reference proteome</keyword>
<evidence type="ECO:0000313" key="2">
    <source>
        <dbReference type="Proteomes" id="UP000812077"/>
    </source>
</evidence>
<gene>
    <name evidence="1" type="ORF">KZO77_07135</name>
</gene>
<organism evidence="1 2">
    <name type="scientific">Prevotella melaninogenica</name>
    <dbReference type="NCBI Taxonomy" id="28132"/>
    <lineage>
        <taxon>Bacteria</taxon>
        <taxon>Pseudomonadati</taxon>
        <taxon>Bacteroidota</taxon>
        <taxon>Bacteroidia</taxon>
        <taxon>Bacteroidales</taxon>
        <taxon>Prevotellaceae</taxon>
        <taxon>Prevotella</taxon>
    </lineage>
</organism>